<dbReference type="SMART" id="SM00847">
    <property type="entry name" value="HA2"/>
    <property type="match status" value="1"/>
</dbReference>
<name>A0A4U0V6X5_9PEZI</name>
<dbReference type="InterPro" id="IPR011709">
    <property type="entry name" value="DEAD-box_helicase_OB_fold"/>
</dbReference>
<evidence type="ECO:0000256" key="8">
    <source>
        <dbReference type="ARBA" id="ARBA00022840"/>
    </source>
</evidence>
<dbReference type="InterPro" id="IPR001650">
    <property type="entry name" value="Helicase_C-like"/>
</dbReference>
<dbReference type="InterPro" id="IPR011545">
    <property type="entry name" value="DEAD/DEAH_box_helicase_dom"/>
</dbReference>
<dbReference type="OrthoDB" id="5600252at2759"/>
<feature type="region of interest" description="Disordered" evidence="12">
    <location>
        <begin position="1"/>
        <end position="74"/>
    </location>
</feature>
<dbReference type="FunFam" id="1.20.120.1080:FF:000002">
    <property type="entry name" value="Putative ATP-dependent RNA helicase DHX36"/>
    <property type="match status" value="1"/>
</dbReference>
<dbReference type="STRING" id="329885.A0A4U0V6X5"/>
<proteinExistence type="predicted"/>
<dbReference type="InterPro" id="IPR007502">
    <property type="entry name" value="Helicase-assoc_dom"/>
</dbReference>
<dbReference type="PROSITE" id="PS51192">
    <property type="entry name" value="HELICASE_ATP_BIND_1"/>
    <property type="match status" value="1"/>
</dbReference>
<evidence type="ECO:0000256" key="5">
    <source>
        <dbReference type="ARBA" id="ARBA00022741"/>
    </source>
</evidence>
<dbReference type="GO" id="GO:0003723">
    <property type="term" value="F:RNA binding"/>
    <property type="evidence" value="ECO:0007669"/>
    <property type="project" value="UniProtKB-KW"/>
</dbReference>
<keyword evidence="8" id="KW-0067">ATP-binding</keyword>
<dbReference type="Proteomes" id="UP000310066">
    <property type="component" value="Unassembled WGS sequence"/>
</dbReference>
<evidence type="ECO:0000259" key="14">
    <source>
        <dbReference type="PROSITE" id="PS51194"/>
    </source>
</evidence>
<feature type="region of interest" description="Disordered" evidence="12">
    <location>
        <begin position="393"/>
        <end position="417"/>
    </location>
</feature>
<evidence type="ECO:0000313" key="16">
    <source>
        <dbReference type="Proteomes" id="UP000310066"/>
    </source>
</evidence>
<dbReference type="Pfam" id="PF00270">
    <property type="entry name" value="DEAD"/>
    <property type="match status" value="1"/>
</dbReference>
<dbReference type="SMART" id="SM00490">
    <property type="entry name" value="HELICc"/>
    <property type="match status" value="1"/>
</dbReference>
<dbReference type="PROSITE" id="PS51194">
    <property type="entry name" value="HELICASE_CTER"/>
    <property type="match status" value="1"/>
</dbReference>
<keyword evidence="7" id="KW-0347">Helicase</keyword>
<evidence type="ECO:0000256" key="9">
    <source>
        <dbReference type="ARBA" id="ARBA00022884"/>
    </source>
</evidence>
<evidence type="ECO:0000256" key="1">
    <source>
        <dbReference type="ARBA" id="ARBA00004229"/>
    </source>
</evidence>
<dbReference type="SMART" id="SM00487">
    <property type="entry name" value="DEXDc"/>
    <property type="match status" value="1"/>
</dbReference>
<protein>
    <recommendedName>
        <fullName evidence="2">RNA helicase</fullName>
        <ecNumber evidence="2">3.6.4.13</ecNumber>
    </recommendedName>
</protein>
<feature type="compositionally biased region" description="Polar residues" evidence="12">
    <location>
        <begin position="42"/>
        <end position="55"/>
    </location>
</feature>
<accession>A0A4U0V6X5</accession>
<keyword evidence="4" id="KW-0934">Plastid</keyword>
<keyword evidence="9" id="KW-0694">RNA-binding</keyword>
<keyword evidence="6" id="KW-0378">Hydrolase</keyword>
<keyword evidence="10" id="KW-0809">Transit peptide</keyword>
<dbReference type="Pfam" id="PF00271">
    <property type="entry name" value="Helicase_C"/>
    <property type="match status" value="1"/>
</dbReference>
<keyword evidence="5" id="KW-0547">Nucleotide-binding</keyword>
<dbReference type="Pfam" id="PF21010">
    <property type="entry name" value="HA2_C"/>
    <property type="match status" value="1"/>
</dbReference>
<organism evidence="15 16">
    <name type="scientific">Friedmanniomyces endolithicus</name>
    <dbReference type="NCBI Taxonomy" id="329885"/>
    <lineage>
        <taxon>Eukaryota</taxon>
        <taxon>Fungi</taxon>
        <taxon>Dikarya</taxon>
        <taxon>Ascomycota</taxon>
        <taxon>Pezizomycotina</taxon>
        <taxon>Dothideomycetes</taxon>
        <taxon>Dothideomycetidae</taxon>
        <taxon>Mycosphaerellales</taxon>
        <taxon>Teratosphaeriaceae</taxon>
        <taxon>Friedmanniomyces</taxon>
    </lineage>
</organism>
<evidence type="ECO:0000256" key="11">
    <source>
        <dbReference type="ARBA" id="ARBA00047984"/>
    </source>
</evidence>
<dbReference type="InterPro" id="IPR014001">
    <property type="entry name" value="Helicase_ATP-bd"/>
</dbReference>
<feature type="compositionally biased region" description="Basic and acidic residues" evidence="12">
    <location>
        <begin position="57"/>
        <end position="74"/>
    </location>
</feature>
<dbReference type="Gene3D" id="1.20.120.1080">
    <property type="match status" value="1"/>
</dbReference>
<dbReference type="PANTHER" id="PTHR18934:SF145">
    <property type="entry name" value="ATP-DEPENDENT RNA HELICASE DHX57-RELATED"/>
    <property type="match status" value="1"/>
</dbReference>
<dbReference type="InterPro" id="IPR027417">
    <property type="entry name" value="P-loop_NTPase"/>
</dbReference>
<gene>
    <name evidence="15" type="ORF">B0A54_05201</name>
</gene>
<feature type="domain" description="Helicase C-terminal" evidence="14">
    <location>
        <begin position="947"/>
        <end position="1115"/>
    </location>
</feature>
<dbReference type="Gene3D" id="3.40.50.300">
    <property type="entry name" value="P-loop containing nucleotide triphosphate hydrolases"/>
    <property type="match status" value="2"/>
</dbReference>
<evidence type="ECO:0000256" key="3">
    <source>
        <dbReference type="ARBA" id="ARBA00022528"/>
    </source>
</evidence>
<evidence type="ECO:0000256" key="12">
    <source>
        <dbReference type="SAM" id="MobiDB-lite"/>
    </source>
</evidence>
<dbReference type="FunFam" id="3.40.50.300:FF:000819">
    <property type="entry name" value="ATP dependent RNA helicase, putative"/>
    <property type="match status" value="1"/>
</dbReference>
<comment type="caution">
    <text evidence="15">The sequence shown here is derived from an EMBL/GenBank/DDBJ whole genome shotgun (WGS) entry which is preliminary data.</text>
</comment>
<dbReference type="SUPFAM" id="SSF52540">
    <property type="entry name" value="P-loop containing nucleoside triphosphate hydrolases"/>
    <property type="match status" value="1"/>
</dbReference>
<evidence type="ECO:0000313" key="15">
    <source>
        <dbReference type="EMBL" id="TKA44457.1"/>
    </source>
</evidence>
<feature type="region of interest" description="Disordered" evidence="12">
    <location>
        <begin position="612"/>
        <end position="660"/>
    </location>
</feature>
<comment type="catalytic activity">
    <reaction evidence="11">
        <text>ATP + H2O = ADP + phosphate + H(+)</text>
        <dbReference type="Rhea" id="RHEA:13065"/>
        <dbReference type="ChEBI" id="CHEBI:15377"/>
        <dbReference type="ChEBI" id="CHEBI:15378"/>
        <dbReference type="ChEBI" id="CHEBI:30616"/>
        <dbReference type="ChEBI" id="CHEBI:43474"/>
        <dbReference type="ChEBI" id="CHEBI:456216"/>
        <dbReference type="EC" id="3.6.4.13"/>
    </reaction>
</comment>
<evidence type="ECO:0000256" key="4">
    <source>
        <dbReference type="ARBA" id="ARBA00022640"/>
    </source>
</evidence>
<dbReference type="CDD" id="cd18791">
    <property type="entry name" value="SF2_C_RHA"/>
    <property type="match status" value="1"/>
</dbReference>
<feature type="region of interest" description="Disordered" evidence="12">
    <location>
        <begin position="317"/>
        <end position="342"/>
    </location>
</feature>
<feature type="compositionally biased region" description="Low complexity" evidence="12">
    <location>
        <begin position="330"/>
        <end position="340"/>
    </location>
</feature>
<feature type="region of interest" description="Disordered" evidence="12">
    <location>
        <begin position="886"/>
        <end position="914"/>
    </location>
</feature>
<sequence length="1470" mass="163049">MAGGSKKKKTKPVANPLRGFQTTSVPKASIVDVIKDEDVKTASGTATPDTAPTSIDSEEHKKPDSGANQERELHELSPEELEARLEVSELQQFVDQHAVKVRKDAARLASRLDTDKRLFRGQAELLPVKAWLPEELIQQILDLVLSDEASEQRTPMRHKSPAGDDLLAKVWTLRTCLHDLDVETKDVNDALSWLLKSPPPAETGGTTWGLGEVLDWLAIHAESNNLRDYDDTRIKATAVRSQDDDDLQGEELENPLLNDGQKKQTALSGVRPESSSDIELADFEVSELESDCEPDELMSIYLRTKVRLFETNPALVEGAKGNKKRNARKSGPASHAAASGGEKKLLQKLQKIESDVLFDQREADYQWSVRSVDLARETAERNILQLSQAISGEGRNGLSSAPGQPQPSDVSEEAEKLGRELLRQSADGESEDMLSGMFDALPGVEQTTEPNSRGGTTPSSVVIRDFGQWTGMSPKRIVEEACKSRDSGVKLQVKLISPTTYASRHSLTITWSKDQPAVEAVYLPDLQIKSRPRLTVISMLGQAAPDEIQSEALIATYALFLIFAGSPKEEKAHMKLPPPFRDVWTELLAAKQEHGDAADRATVKDLRSLVEQASSKKEESEGEDEVVFKAGSRHRSTVASGVSTPAPEKEPTGPMQASPELSELWARKVSTPAYQKMLVARMNLPIFHFKAAALEAIHRHPVTILVSETGSGKSTQLPAYILEQELSHGRPCKIYCTEPRRISAISLARRVSEEMGERNGDVGTSRSLVGYAVRLESHTSHTTRLVYATTGIVLRMLESADGLSDITHLVIDEVHERSIDTDFLLIMLRALRQRRPDLRVVLMSATVNAQKFSDYLDGAPIIDVPGRTFPVQAKFLEDAIELTGHTNEDVSHGGMEEDNSAEPETTEKATGSGQLAGYSQRTLKTLLGYDEYRIDFNLIVKLLQKVAYDPDYSRFSHAILIFLPGIAEIRQLNDMLGGHPAFGRDWKVYPLHSSFSSEDQQAAFEVPPHGMRKIVLATNIAETGITIPDITCVVDTGKHREMRFDEKRQLSRLIMSFIARANAKQRRGRAGRVQEGICFHLVTKHRHNELMAESQTPEMLRLSLQELCMRVKICRLGDIETALSEALDPPSSRNIRRAIDALVDVEALTVSEELTPLGLQLAKLPLDAQLGKLVLLGSIFGCLDFTLTVAATLSSKSPFLSPMHAKKQADTVRLGFKRGDSDLGTVYNAYCSWRNICKTAGIPEYRFCNANFLSSQNLANIEDLKAQLLTSLVDAGFVRLDASERSALSRIRPGTRQRNFVELPERYCSADNDDKVVASVVAWSFYPKIIKRDGKGWRNIANNQTLALHPSSVNKNSLSPDITLLSFYSIMQSSSKYTNAQETTPAPEMALVLLAGDAVFHMYAGVIVIDGNRLRYKVRDWKTMIVLKMLRTRLKEVLARVYKVPGKELGGNHMLWFDVLGQMFELQRKK</sequence>
<feature type="domain" description="Helicase ATP-binding" evidence="13">
    <location>
        <begin position="694"/>
        <end position="865"/>
    </location>
</feature>
<feature type="compositionally biased region" description="Basic residues" evidence="12">
    <location>
        <begin position="1"/>
        <end position="11"/>
    </location>
</feature>
<dbReference type="CDD" id="cd17917">
    <property type="entry name" value="DEXHc_RHA-like"/>
    <property type="match status" value="1"/>
</dbReference>
<dbReference type="FunFam" id="3.40.50.300:FF:000500">
    <property type="entry name" value="ATP-dependent RNA helicase DHX29"/>
    <property type="match status" value="1"/>
</dbReference>
<feature type="compositionally biased region" description="Basic and acidic residues" evidence="12">
    <location>
        <begin position="886"/>
        <end position="895"/>
    </location>
</feature>
<feature type="compositionally biased region" description="Polar residues" evidence="12">
    <location>
        <begin position="397"/>
        <end position="409"/>
    </location>
</feature>
<feature type="compositionally biased region" description="Acidic residues" evidence="12">
    <location>
        <begin position="243"/>
        <end position="253"/>
    </location>
</feature>
<evidence type="ECO:0000256" key="7">
    <source>
        <dbReference type="ARBA" id="ARBA00022806"/>
    </source>
</evidence>
<keyword evidence="3" id="KW-0150">Chloroplast</keyword>
<feature type="region of interest" description="Disordered" evidence="12">
    <location>
        <begin position="239"/>
        <end position="273"/>
    </location>
</feature>
<dbReference type="GO" id="GO:0016787">
    <property type="term" value="F:hydrolase activity"/>
    <property type="evidence" value="ECO:0007669"/>
    <property type="project" value="UniProtKB-KW"/>
</dbReference>
<reference evidence="15 16" key="1">
    <citation type="submission" date="2017-03" db="EMBL/GenBank/DDBJ databases">
        <title>Genomes of endolithic fungi from Antarctica.</title>
        <authorList>
            <person name="Coleine C."/>
            <person name="Masonjones S."/>
            <person name="Stajich J.E."/>
        </authorList>
    </citation>
    <scope>NUCLEOTIDE SEQUENCE [LARGE SCALE GENOMIC DNA]</scope>
    <source>
        <strain evidence="15 16">CCFEE 5311</strain>
    </source>
</reference>
<comment type="subcellular location">
    <subcellularLocation>
        <location evidence="1">Plastid</location>
        <location evidence="1">Chloroplast</location>
    </subcellularLocation>
</comment>
<feature type="compositionally biased region" description="Polar residues" evidence="12">
    <location>
        <begin position="263"/>
        <end position="273"/>
    </location>
</feature>
<dbReference type="Pfam" id="PF07717">
    <property type="entry name" value="OB_NTP_bind"/>
    <property type="match status" value="1"/>
</dbReference>
<dbReference type="PANTHER" id="PTHR18934">
    <property type="entry name" value="ATP-DEPENDENT RNA HELICASE"/>
    <property type="match status" value="1"/>
</dbReference>
<evidence type="ECO:0000256" key="2">
    <source>
        <dbReference type="ARBA" id="ARBA00012552"/>
    </source>
</evidence>
<dbReference type="EMBL" id="NAJP01000015">
    <property type="protein sequence ID" value="TKA44457.1"/>
    <property type="molecule type" value="Genomic_DNA"/>
</dbReference>
<dbReference type="EC" id="3.6.4.13" evidence="2"/>
<evidence type="ECO:0000256" key="10">
    <source>
        <dbReference type="ARBA" id="ARBA00022946"/>
    </source>
</evidence>
<evidence type="ECO:0000259" key="13">
    <source>
        <dbReference type="PROSITE" id="PS51192"/>
    </source>
</evidence>
<dbReference type="GO" id="GO:0003724">
    <property type="term" value="F:RNA helicase activity"/>
    <property type="evidence" value="ECO:0007669"/>
    <property type="project" value="UniProtKB-EC"/>
</dbReference>
<dbReference type="GO" id="GO:0005524">
    <property type="term" value="F:ATP binding"/>
    <property type="evidence" value="ECO:0007669"/>
    <property type="project" value="UniProtKB-KW"/>
</dbReference>
<evidence type="ECO:0000256" key="6">
    <source>
        <dbReference type="ARBA" id="ARBA00022801"/>
    </source>
</evidence>